<keyword evidence="5 10" id="KW-0328">Glycosyltransferase</keyword>
<dbReference type="EC" id="2.4.1.25" evidence="3"/>
<comment type="caution">
    <text evidence="10">The sequence shown here is derived from an EMBL/GenBank/DDBJ whole genome shotgun (WGS) entry which is preliminary data.</text>
</comment>
<evidence type="ECO:0000256" key="8">
    <source>
        <dbReference type="ARBA" id="ARBA00031423"/>
    </source>
</evidence>
<evidence type="ECO:0000313" key="11">
    <source>
        <dbReference type="Proteomes" id="UP001286174"/>
    </source>
</evidence>
<dbReference type="SUPFAM" id="SSF51445">
    <property type="entry name" value="(Trans)glycosidases"/>
    <property type="match status" value="1"/>
</dbReference>
<evidence type="ECO:0000256" key="1">
    <source>
        <dbReference type="ARBA" id="ARBA00000439"/>
    </source>
</evidence>
<evidence type="ECO:0000256" key="3">
    <source>
        <dbReference type="ARBA" id="ARBA00012560"/>
    </source>
</evidence>
<evidence type="ECO:0000256" key="7">
    <source>
        <dbReference type="ARBA" id="ARBA00023277"/>
    </source>
</evidence>
<dbReference type="Pfam" id="PF02446">
    <property type="entry name" value="Glyco_hydro_77"/>
    <property type="match status" value="1"/>
</dbReference>
<accession>A0AB35U0R9</accession>
<sequence>MRKTGIAMSVEKISVREGCGTFGKETKQFVHTLAEKGVDAWYVPCLQASMNDSCTSYYALDPVYLDIETLYQQKLVEEPFARMKEGLSKDQIRIMKGPWFFQAWHNFKPDYNFANFAYQNWLRDEAVYACFQKKFNGSAWQTWPQAYRDEPLTGSIDLHEFTDDILYETFLQYELFLQWNAIRQEAADAGIEIIGEMPETISGFGAERWAHREESDEDALWLDHMNYSGRIMNVVSLHQKESVIGASLLKQLKEKNPELEMILWDTERHDDLQGYLRGAVLEDHWPGGDVIDVRGRKDWKDIDDGGGKMIIMDPGQD</sequence>
<evidence type="ECO:0000256" key="2">
    <source>
        <dbReference type="ARBA" id="ARBA00005684"/>
    </source>
</evidence>
<protein>
    <recommendedName>
        <fullName evidence="4">4-alpha-glucanotransferase</fullName>
        <ecNumber evidence="3">2.4.1.25</ecNumber>
    </recommendedName>
    <alternativeName>
        <fullName evidence="8">Amylomaltase</fullName>
    </alternativeName>
    <alternativeName>
        <fullName evidence="9">Disproportionating enzyme</fullName>
    </alternativeName>
</protein>
<comment type="similarity">
    <text evidence="2">Belongs to the disproportionating enzyme family.</text>
</comment>
<name>A0AB35U0R9_9FIRM</name>
<keyword evidence="6 10" id="KW-0808">Transferase</keyword>
<evidence type="ECO:0000256" key="6">
    <source>
        <dbReference type="ARBA" id="ARBA00022679"/>
    </source>
</evidence>
<dbReference type="PANTHER" id="PTHR32438:SF5">
    <property type="entry name" value="4-ALPHA-GLUCANOTRANSFERASE DPE1, CHLOROPLASTIC_AMYLOPLASTIC"/>
    <property type="match status" value="1"/>
</dbReference>
<dbReference type="GO" id="GO:0004134">
    <property type="term" value="F:4-alpha-glucanotransferase activity"/>
    <property type="evidence" value="ECO:0007669"/>
    <property type="project" value="UniProtKB-EC"/>
</dbReference>
<keyword evidence="7" id="KW-0119">Carbohydrate metabolism</keyword>
<comment type="catalytic activity">
    <reaction evidence="1">
        <text>Transfers a segment of a (1-&gt;4)-alpha-D-glucan to a new position in an acceptor, which may be glucose or a (1-&gt;4)-alpha-D-glucan.</text>
        <dbReference type="EC" id="2.4.1.25"/>
    </reaction>
</comment>
<evidence type="ECO:0000256" key="5">
    <source>
        <dbReference type="ARBA" id="ARBA00022676"/>
    </source>
</evidence>
<gene>
    <name evidence="10" type="ORF">MOZ60_03010</name>
</gene>
<dbReference type="InterPro" id="IPR017853">
    <property type="entry name" value="GH"/>
</dbReference>
<dbReference type="Gene3D" id="3.20.20.80">
    <property type="entry name" value="Glycosidases"/>
    <property type="match status" value="1"/>
</dbReference>
<organism evidence="10 11">
    <name type="scientific">Grylomicrobium aquisgranensis</name>
    <dbReference type="NCBI Taxonomy" id="2926318"/>
    <lineage>
        <taxon>Bacteria</taxon>
        <taxon>Bacillati</taxon>
        <taxon>Bacillota</taxon>
        <taxon>Erysipelotrichia</taxon>
        <taxon>Erysipelotrichales</taxon>
        <taxon>Erysipelotrichaceae</taxon>
        <taxon>Grylomicrobium</taxon>
    </lineage>
</organism>
<reference evidence="10 11" key="1">
    <citation type="submission" date="2022-03" db="EMBL/GenBank/DDBJ databases">
        <title>Novel taxa within the pig intestine.</title>
        <authorList>
            <person name="Wylensek D."/>
            <person name="Bishof K."/>
            <person name="Afrizal A."/>
            <person name="Clavel T."/>
        </authorList>
    </citation>
    <scope>NUCLEOTIDE SEQUENCE [LARGE SCALE GENOMIC DNA]</scope>
    <source>
        <strain evidence="10 11">CLA-KB-P133</strain>
    </source>
</reference>
<dbReference type="InterPro" id="IPR003385">
    <property type="entry name" value="Glyco_hydro_77"/>
</dbReference>
<dbReference type="AlphaFoldDB" id="A0AB35U0R9"/>
<evidence type="ECO:0000313" key="10">
    <source>
        <dbReference type="EMBL" id="MDX8419060.1"/>
    </source>
</evidence>
<dbReference type="Proteomes" id="UP001286174">
    <property type="component" value="Unassembled WGS sequence"/>
</dbReference>
<keyword evidence="11" id="KW-1185">Reference proteome</keyword>
<proteinExistence type="inferred from homology"/>
<dbReference type="GO" id="GO:0005975">
    <property type="term" value="P:carbohydrate metabolic process"/>
    <property type="evidence" value="ECO:0007669"/>
    <property type="project" value="InterPro"/>
</dbReference>
<dbReference type="RefSeq" id="WP_370595606.1">
    <property type="nucleotide sequence ID" value="NZ_JALBUR010000004.1"/>
</dbReference>
<evidence type="ECO:0000256" key="4">
    <source>
        <dbReference type="ARBA" id="ARBA00020295"/>
    </source>
</evidence>
<dbReference type="EMBL" id="JALBUR010000004">
    <property type="protein sequence ID" value="MDX8419060.1"/>
    <property type="molecule type" value="Genomic_DNA"/>
</dbReference>
<evidence type="ECO:0000256" key="9">
    <source>
        <dbReference type="ARBA" id="ARBA00031501"/>
    </source>
</evidence>
<dbReference type="PANTHER" id="PTHR32438">
    <property type="entry name" value="4-ALPHA-GLUCANOTRANSFERASE DPE1, CHLOROPLASTIC/AMYLOPLASTIC"/>
    <property type="match status" value="1"/>
</dbReference>